<evidence type="ECO:0000313" key="3">
    <source>
        <dbReference type="Proteomes" id="UP000178700"/>
    </source>
</evidence>
<sequence>MNKILFMVIVSVMMLQSFALVENSSPLSIQTAELKTQVEGKELIGLSGKLFGNEKVNVHVTADDGSEFIVGVETKDKKVLLVKEGGLEKPTLRIYTTEKVIREIMAAHEPINALQLALQDEKITYNAVGFFNKMKFSFISLFAKFGTKGLVNEKVDVKKDDKPVVKVAENAGEKGSEKVIIDVPAASNSAVADGKTISVPAQAAEKITANVVVNEQKSEEKVDAASEEKKPTMTKIAPAKEVDVIPEDDEKNEVVHLVAIRKAGFDPISLTVKLGDVVEWKNEREPKVNLNKAMIVGTQQCAKIKSKILAAGETFRWKADKLGSCLIVEGISAVQTGTLIVEK</sequence>
<organism evidence="2 3">
    <name type="scientific">Candidatus Nomurabacteria bacterium RIFCSPHIGHO2_01_FULL_39_10</name>
    <dbReference type="NCBI Taxonomy" id="1801733"/>
    <lineage>
        <taxon>Bacteria</taxon>
        <taxon>Candidatus Nomuraibacteriota</taxon>
    </lineage>
</organism>
<dbReference type="Gene3D" id="2.60.40.420">
    <property type="entry name" value="Cupredoxins - blue copper proteins"/>
    <property type="match status" value="1"/>
</dbReference>
<comment type="caution">
    <text evidence="2">The sequence shown here is derived from an EMBL/GenBank/DDBJ whole genome shotgun (WGS) entry which is preliminary data.</text>
</comment>
<proteinExistence type="predicted"/>
<dbReference type="AlphaFoldDB" id="A0A1F6V4K4"/>
<reference evidence="2 3" key="1">
    <citation type="journal article" date="2016" name="Nat. Commun.">
        <title>Thousands of microbial genomes shed light on interconnected biogeochemical processes in an aquifer system.</title>
        <authorList>
            <person name="Anantharaman K."/>
            <person name="Brown C.T."/>
            <person name="Hug L.A."/>
            <person name="Sharon I."/>
            <person name="Castelle C.J."/>
            <person name="Probst A.J."/>
            <person name="Thomas B.C."/>
            <person name="Singh A."/>
            <person name="Wilkins M.J."/>
            <person name="Karaoz U."/>
            <person name="Brodie E.L."/>
            <person name="Williams K.H."/>
            <person name="Hubbard S.S."/>
            <person name="Banfield J.F."/>
        </authorList>
    </citation>
    <scope>NUCLEOTIDE SEQUENCE [LARGE SCALE GENOMIC DNA]</scope>
</reference>
<evidence type="ECO:0000313" key="2">
    <source>
        <dbReference type="EMBL" id="OGI64701.1"/>
    </source>
</evidence>
<dbReference type="SUPFAM" id="SSF49503">
    <property type="entry name" value="Cupredoxins"/>
    <property type="match status" value="1"/>
</dbReference>
<feature type="chain" id="PRO_5009527140" evidence="1">
    <location>
        <begin position="20"/>
        <end position="343"/>
    </location>
</feature>
<feature type="signal peptide" evidence="1">
    <location>
        <begin position="1"/>
        <end position="19"/>
    </location>
</feature>
<dbReference type="Proteomes" id="UP000178700">
    <property type="component" value="Unassembled WGS sequence"/>
</dbReference>
<gene>
    <name evidence="2" type="ORF">A2642_01875</name>
</gene>
<name>A0A1F6V4K4_9BACT</name>
<protein>
    <submittedName>
        <fullName evidence="2">Uncharacterized protein</fullName>
    </submittedName>
</protein>
<evidence type="ECO:0000256" key="1">
    <source>
        <dbReference type="SAM" id="SignalP"/>
    </source>
</evidence>
<dbReference type="InterPro" id="IPR008972">
    <property type="entry name" value="Cupredoxin"/>
</dbReference>
<dbReference type="EMBL" id="MFTJ01000041">
    <property type="protein sequence ID" value="OGI64701.1"/>
    <property type="molecule type" value="Genomic_DNA"/>
</dbReference>
<keyword evidence="1" id="KW-0732">Signal</keyword>
<accession>A0A1F6V4K4</accession>